<organism evidence="2 3">
    <name type="scientific">Emergomyces pasteurianus Ep9510</name>
    <dbReference type="NCBI Taxonomy" id="1447872"/>
    <lineage>
        <taxon>Eukaryota</taxon>
        <taxon>Fungi</taxon>
        <taxon>Dikarya</taxon>
        <taxon>Ascomycota</taxon>
        <taxon>Pezizomycotina</taxon>
        <taxon>Eurotiomycetes</taxon>
        <taxon>Eurotiomycetidae</taxon>
        <taxon>Onygenales</taxon>
        <taxon>Ajellomycetaceae</taxon>
        <taxon>Emergomyces</taxon>
    </lineage>
</organism>
<evidence type="ECO:0000313" key="3">
    <source>
        <dbReference type="Proteomes" id="UP000182235"/>
    </source>
</evidence>
<evidence type="ECO:0000256" key="1">
    <source>
        <dbReference type="SAM" id="Phobius"/>
    </source>
</evidence>
<name>A0A1J9PD36_9EURO</name>
<sequence length="101" mass="10264">MHDDVKHAPSLMPGGVMIGFRGVILGLVFPTGVLGSAGCGSRGNFPPRSPIGTGLALLASEDEYCVVVRERGEQTGVGKAVFALGRVSAESLEMAAHGGGK</sequence>
<accession>A0A1J9PD36</accession>
<evidence type="ECO:0000313" key="2">
    <source>
        <dbReference type="EMBL" id="OJD13942.1"/>
    </source>
</evidence>
<keyword evidence="1" id="KW-0812">Transmembrane</keyword>
<dbReference type="VEuPathDB" id="FungiDB:AJ78_05657"/>
<dbReference type="Proteomes" id="UP000182235">
    <property type="component" value="Unassembled WGS sequence"/>
</dbReference>
<comment type="caution">
    <text evidence="2">The sequence shown here is derived from an EMBL/GenBank/DDBJ whole genome shotgun (WGS) entry which is preliminary data.</text>
</comment>
<proteinExistence type="predicted"/>
<keyword evidence="3" id="KW-1185">Reference proteome</keyword>
<dbReference type="AlphaFoldDB" id="A0A1J9PD36"/>
<keyword evidence="1" id="KW-1133">Transmembrane helix</keyword>
<gene>
    <name evidence="2" type="ORF">AJ78_05657</name>
</gene>
<dbReference type="EMBL" id="LGRN01000256">
    <property type="protein sequence ID" value="OJD13942.1"/>
    <property type="molecule type" value="Genomic_DNA"/>
</dbReference>
<feature type="transmembrane region" description="Helical" evidence="1">
    <location>
        <begin position="20"/>
        <end position="39"/>
    </location>
</feature>
<reference evidence="2 3" key="1">
    <citation type="submission" date="2015-07" db="EMBL/GenBank/DDBJ databases">
        <title>Emmonsia species relationships and genome sequence.</title>
        <authorList>
            <consortium name="The Broad Institute Genomics Platform"/>
            <person name="Cuomo C.A."/>
            <person name="Munoz J.F."/>
            <person name="Imamovic A."/>
            <person name="Priest M.E."/>
            <person name="Young S."/>
            <person name="Clay O.K."/>
            <person name="McEwen J.G."/>
        </authorList>
    </citation>
    <scope>NUCLEOTIDE SEQUENCE [LARGE SCALE GENOMIC DNA]</scope>
    <source>
        <strain evidence="2 3">UAMH 9510</strain>
    </source>
</reference>
<protein>
    <submittedName>
        <fullName evidence="2">Uncharacterized protein</fullName>
    </submittedName>
</protein>
<keyword evidence="1" id="KW-0472">Membrane</keyword>